<gene>
    <name evidence="1" type="ORF">HNR44_000855</name>
</gene>
<keyword evidence="2" id="KW-1185">Reference proteome</keyword>
<evidence type="ECO:0000313" key="2">
    <source>
        <dbReference type="Proteomes" id="UP000568839"/>
    </source>
</evidence>
<protein>
    <submittedName>
        <fullName evidence="1">Uncharacterized protein</fullName>
    </submittedName>
</protein>
<comment type="caution">
    <text evidence="1">The sequence shown here is derived from an EMBL/GenBank/DDBJ whole genome shotgun (WGS) entry which is preliminary data.</text>
</comment>
<organism evidence="1 2">
    <name type="scientific">Geomicrobium halophilum</name>
    <dbReference type="NCBI Taxonomy" id="549000"/>
    <lineage>
        <taxon>Bacteria</taxon>
        <taxon>Bacillati</taxon>
        <taxon>Bacillota</taxon>
        <taxon>Bacilli</taxon>
        <taxon>Bacillales</taxon>
        <taxon>Geomicrobium</taxon>
    </lineage>
</organism>
<evidence type="ECO:0000313" key="1">
    <source>
        <dbReference type="EMBL" id="MBB6448906.1"/>
    </source>
</evidence>
<sequence>MQNLLADVDLTMGLAGERSVRALTKSILMESQ</sequence>
<accession>A0A841PNY5</accession>
<reference evidence="1 2" key="1">
    <citation type="submission" date="2020-08" db="EMBL/GenBank/DDBJ databases">
        <title>Genomic Encyclopedia of Type Strains, Phase IV (KMG-IV): sequencing the most valuable type-strain genomes for metagenomic binning, comparative biology and taxonomic classification.</title>
        <authorList>
            <person name="Goeker M."/>
        </authorList>
    </citation>
    <scope>NUCLEOTIDE SEQUENCE [LARGE SCALE GENOMIC DNA]</scope>
    <source>
        <strain evidence="1 2">DSM 21769</strain>
    </source>
</reference>
<name>A0A841PNY5_9BACL</name>
<proteinExistence type="predicted"/>
<dbReference type="AlphaFoldDB" id="A0A841PNY5"/>
<dbReference type="Proteomes" id="UP000568839">
    <property type="component" value="Unassembled WGS sequence"/>
</dbReference>
<dbReference type="EMBL" id="JACHHJ010000001">
    <property type="protein sequence ID" value="MBB6448906.1"/>
    <property type="molecule type" value="Genomic_DNA"/>
</dbReference>